<evidence type="ECO:0000259" key="1">
    <source>
        <dbReference type="SMART" id="SM01117"/>
    </source>
</evidence>
<dbReference type="SUPFAM" id="SSF55856">
    <property type="entry name" value="Cytochrome b5-like heme/steroid binding domain"/>
    <property type="match status" value="1"/>
</dbReference>
<organism evidence="2 3">
    <name type="scientific">Methanosarcina barkeri MS</name>
    <dbReference type="NCBI Taxonomy" id="1434108"/>
    <lineage>
        <taxon>Archaea</taxon>
        <taxon>Methanobacteriati</taxon>
        <taxon>Methanobacteriota</taxon>
        <taxon>Stenosarchaea group</taxon>
        <taxon>Methanomicrobia</taxon>
        <taxon>Methanosarcinales</taxon>
        <taxon>Methanosarcinaceae</taxon>
        <taxon>Methanosarcina</taxon>
    </lineage>
</organism>
<dbReference type="InterPro" id="IPR001199">
    <property type="entry name" value="Cyt_B5-like_heme/steroid-bd"/>
</dbReference>
<keyword evidence="3" id="KW-1185">Reference proteome</keyword>
<dbReference type="HOGENOM" id="CLU_1881100_0_0_2"/>
<protein>
    <recommendedName>
        <fullName evidence="1">Cytochrome b5 heme-binding domain-containing protein</fullName>
    </recommendedName>
</protein>
<dbReference type="PROSITE" id="PS51257">
    <property type="entry name" value="PROKAR_LIPOPROTEIN"/>
    <property type="match status" value="1"/>
</dbReference>
<dbReference type="Gene3D" id="3.10.120.10">
    <property type="entry name" value="Cytochrome b5-like heme/steroid binding domain"/>
    <property type="match status" value="1"/>
</dbReference>
<name>A0A0E3LMP8_METBA</name>
<dbReference type="KEGG" id="mby:MSBRM_0398"/>
<sequence>MRKALIILVVLFGIFLATGCAGNKQVTPNKTGTPEQAVTPAEGITEAVKETPVTEISPVEEGTPTIKNTTERQTAIEMQNMTRKSELKEYTLKELTEYNGENGTAYVAYQSQVYNVSDSDIWKNGTHKGCNAGTDLTGKMDKTPHGAAILKGYPVVGTLKK</sequence>
<dbReference type="Proteomes" id="UP000033033">
    <property type="component" value="Chromosome"/>
</dbReference>
<reference evidence="2 3" key="1">
    <citation type="submission" date="2014-07" db="EMBL/GenBank/DDBJ databases">
        <title>Methanogenic archaea and the global carbon cycle.</title>
        <authorList>
            <person name="Henriksen J.R."/>
            <person name="Luke J."/>
            <person name="Reinhart S."/>
            <person name="Benedict M.N."/>
            <person name="Youngblut N.D."/>
            <person name="Metcalf M.E."/>
            <person name="Whitaker R.J."/>
            <person name="Metcalf W.W."/>
        </authorList>
    </citation>
    <scope>NUCLEOTIDE SEQUENCE [LARGE SCALE GENOMIC DNA]</scope>
    <source>
        <strain evidence="2 3">MS</strain>
    </source>
</reference>
<dbReference type="GeneID" id="24843565"/>
<feature type="domain" description="Cytochrome b5 heme-binding" evidence="1">
    <location>
        <begin position="90"/>
        <end position="160"/>
    </location>
</feature>
<dbReference type="SMART" id="SM01117">
    <property type="entry name" value="Cyt-b5"/>
    <property type="match status" value="1"/>
</dbReference>
<dbReference type="InterPro" id="IPR036400">
    <property type="entry name" value="Cyt_B5-like_heme/steroid_sf"/>
</dbReference>
<evidence type="ECO:0000313" key="2">
    <source>
        <dbReference type="EMBL" id="AKB53396.1"/>
    </source>
</evidence>
<accession>A0A0E3LMP8</accession>
<gene>
    <name evidence="2" type="ORF">MSBRM_0398</name>
</gene>
<dbReference type="AlphaFoldDB" id="A0A0E3LMP8"/>
<dbReference type="EMBL" id="CP009528">
    <property type="protein sequence ID" value="AKB53396.1"/>
    <property type="molecule type" value="Genomic_DNA"/>
</dbReference>
<proteinExistence type="predicted"/>
<dbReference type="RefSeq" id="WP_048154356.1">
    <property type="nucleotide sequence ID" value="NZ_CP009528.1"/>
</dbReference>
<evidence type="ECO:0000313" key="3">
    <source>
        <dbReference type="Proteomes" id="UP000033033"/>
    </source>
</evidence>
<dbReference type="PATRIC" id="fig|1434108.4.peg.461"/>